<dbReference type="SUPFAM" id="SSF48008">
    <property type="entry name" value="GntR ligand-binding domain-like"/>
    <property type="match status" value="1"/>
</dbReference>
<comment type="caution">
    <text evidence="5">The sequence shown here is derived from an EMBL/GenBank/DDBJ whole genome shotgun (WGS) entry which is preliminary data.</text>
</comment>
<dbReference type="Gene3D" id="1.20.120.530">
    <property type="entry name" value="GntR ligand-binding domain-like"/>
    <property type="match status" value="1"/>
</dbReference>
<dbReference type="PRINTS" id="PR00035">
    <property type="entry name" value="HTHGNTR"/>
</dbReference>
<evidence type="ECO:0000313" key="6">
    <source>
        <dbReference type="Proteomes" id="UP001589619"/>
    </source>
</evidence>
<evidence type="ECO:0000256" key="2">
    <source>
        <dbReference type="ARBA" id="ARBA00023125"/>
    </source>
</evidence>
<keyword evidence="3" id="KW-0804">Transcription</keyword>
<dbReference type="InterPro" id="IPR011711">
    <property type="entry name" value="GntR_C"/>
</dbReference>
<dbReference type="SMART" id="SM00345">
    <property type="entry name" value="HTH_GNTR"/>
    <property type="match status" value="1"/>
</dbReference>
<dbReference type="PANTHER" id="PTHR43537:SF47">
    <property type="entry name" value="REGULATORY PROTEIN GNTR HTH"/>
    <property type="match status" value="1"/>
</dbReference>
<dbReference type="Gene3D" id="1.10.10.10">
    <property type="entry name" value="Winged helix-like DNA-binding domain superfamily/Winged helix DNA-binding domain"/>
    <property type="match status" value="1"/>
</dbReference>
<dbReference type="SUPFAM" id="SSF46785">
    <property type="entry name" value="Winged helix' DNA-binding domain"/>
    <property type="match status" value="1"/>
</dbReference>
<dbReference type="PANTHER" id="PTHR43537">
    <property type="entry name" value="TRANSCRIPTIONAL REGULATOR, GNTR FAMILY"/>
    <property type="match status" value="1"/>
</dbReference>
<evidence type="ECO:0000259" key="4">
    <source>
        <dbReference type="PROSITE" id="PS50949"/>
    </source>
</evidence>
<dbReference type="CDD" id="cd07377">
    <property type="entry name" value="WHTH_GntR"/>
    <property type="match status" value="1"/>
</dbReference>
<evidence type="ECO:0000256" key="3">
    <source>
        <dbReference type="ARBA" id="ARBA00023163"/>
    </source>
</evidence>
<evidence type="ECO:0000256" key="1">
    <source>
        <dbReference type="ARBA" id="ARBA00023015"/>
    </source>
</evidence>
<sequence>MSVQKTKRLSLVDQVAMQIEQLIESGYWSVGDKLPPEPQLMEQFEVSRNTLREAIRALVHTGFLETRQGIGTLVTSASNLEMAFKKKIKKSKLLETLEVRLTLEREAAQLACERRTEQDLSDMAGWIERCRAAAETQNFSEFIEMDIAFHKAVVRATHNQMFVELYDHITEALEQSVHELLLRTAAQHGYDIHTDLFEAIERQDVDTAVRSINAYMNQAQDALAASMNKLESPS</sequence>
<organism evidence="5 6">
    <name type="scientific">Paenibacillus hodogayensis</name>
    <dbReference type="NCBI Taxonomy" id="279208"/>
    <lineage>
        <taxon>Bacteria</taxon>
        <taxon>Bacillati</taxon>
        <taxon>Bacillota</taxon>
        <taxon>Bacilli</taxon>
        <taxon>Bacillales</taxon>
        <taxon>Paenibacillaceae</taxon>
        <taxon>Paenibacillus</taxon>
    </lineage>
</organism>
<dbReference type="Pfam" id="PF00392">
    <property type="entry name" value="GntR"/>
    <property type="match status" value="1"/>
</dbReference>
<dbReference type="EMBL" id="JBHMAG010000015">
    <property type="protein sequence ID" value="MFB9754383.1"/>
    <property type="molecule type" value="Genomic_DNA"/>
</dbReference>
<dbReference type="Proteomes" id="UP001589619">
    <property type="component" value="Unassembled WGS sequence"/>
</dbReference>
<dbReference type="InterPro" id="IPR008920">
    <property type="entry name" value="TF_FadR/GntR_C"/>
</dbReference>
<dbReference type="InterPro" id="IPR036390">
    <property type="entry name" value="WH_DNA-bd_sf"/>
</dbReference>
<keyword evidence="1" id="KW-0805">Transcription regulation</keyword>
<keyword evidence="6" id="KW-1185">Reference proteome</keyword>
<dbReference type="Pfam" id="PF07729">
    <property type="entry name" value="FCD"/>
    <property type="match status" value="1"/>
</dbReference>
<dbReference type="InterPro" id="IPR000524">
    <property type="entry name" value="Tscrpt_reg_HTH_GntR"/>
</dbReference>
<dbReference type="SMART" id="SM00895">
    <property type="entry name" value="FCD"/>
    <property type="match status" value="1"/>
</dbReference>
<feature type="domain" description="HTH gntR-type" evidence="4">
    <location>
        <begin position="9"/>
        <end position="77"/>
    </location>
</feature>
<gene>
    <name evidence="5" type="ORF">ACFFNY_22665</name>
</gene>
<dbReference type="RefSeq" id="WP_344916237.1">
    <property type="nucleotide sequence ID" value="NZ_BAAAYO010000018.1"/>
</dbReference>
<evidence type="ECO:0000313" key="5">
    <source>
        <dbReference type="EMBL" id="MFB9754383.1"/>
    </source>
</evidence>
<dbReference type="PROSITE" id="PS50949">
    <property type="entry name" value="HTH_GNTR"/>
    <property type="match status" value="1"/>
</dbReference>
<keyword evidence="2" id="KW-0238">DNA-binding</keyword>
<name>A0ABV5W1D7_9BACL</name>
<proteinExistence type="predicted"/>
<dbReference type="InterPro" id="IPR036388">
    <property type="entry name" value="WH-like_DNA-bd_sf"/>
</dbReference>
<reference evidence="5 6" key="1">
    <citation type="submission" date="2024-09" db="EMBL/GenBank/DDBJ databases">
        <authorList>
            <person name="Sun Q."/>
            <person name="Mori K."/>
        </authorList>
    </citation>
    <scope>NUCLEOTIDE SEQUENCE [LARGE SCALE GENOMIC DNA]</scope>
    <source>
        <strain evidence="5 6">JCM 12520</strain>
    </source>
</reference>
<accession>A0ABV5W1D7</accession>
<protein>
    <submittedName>
        <fullName evidence="5">FadR/GntR family transcriptional regulator</fullName>
    </submittedName>
</protein>